<evidence type="ECO:0000313" key="2">
    <source>
        <dbReference type="EMBL" id="KAL3646949.1"/>
    </source>
</evidence>
<sequence length="220" mass="24146">MSGGSGGGVSKLATALIIIFAISLLTLLAELFYVFWRRCVFHRQANSVRGGRDEIPQISSSESTFSSVTPSKNFLYFFCVQPRQFRLNRNSAAANSEADDLNSYRQQSEMEVNIDIDLLKIQGMFGPPRFLFTIKEEEKEGLDSPAEKSLCVGSRENGESKIGDEKVCRVSLEEHFKVAEMAVGIDDGSVVDATPFSTPCVSPSYFTPLASPVHEAVTGE</sequence>
<evidence type="ECO:0000256" key="1">
    <source>
        <dbReference type="SAM" id="Phobius"/>
    </source>
</evidence>
<protein>
    <submittedName>
        <fullName evidence="2">Uncharacterized protein</fullName>
    </submittedName>
</protein>
<dbReference type="AlphaFoldDB" id="A0ABD3DYJ4"/>
<keyword evidence="1" id="KW-0812">Transmembrane</keyword>
<accession>A0ABD3DYJ4</accession>
<name>A0ABD3DYJ4_9LAMI</name>
<keyword evidence="1" id="KW-0472">Membrane</keyword>
<proteinExistence type="predicted"/>
<keyword evidence="3" id="KW-1185">Reference proteome</keyword>
<gene>
    <name evidence="2" type="ORF">CASFOL_009493</name>
</gene>
<dbReference type="EMBL" id="JAVIJP010000011">
    <property type="protein sequence ID" value="KAL3646949.1"/>
    <property type="molecule type" value="Genomic_DNA"/>
</dbReference>
<comment type="caution">
    <text evidence="2">The sequence shown here is derived from an EMBL/GenBank/DDBJ whole genome shotgun (WGS) entry which is preliminary data.</text>
</comment>
<feature type="transmembrane region" description="Helical" evidence="1">
    <location>
        <begin position="12"/>
        <end position="36"/>
    </location>
</feature>
<dbReference type="PANTHER" id="PTHR34054">
    <property type="entry name" value="EXPRESSED PROTEIN"/>
    <property type="match status" value="1"/>
</dbReference>
<dbReference type="Proteomes" id="UP001632038">
    <property type="component" value="Unassembled WGS sequence"/>
</dbReference>
<dbReference type="InterPro" id="IPR045884">
    <property type="entry name" value="At5g59350-like"/>
</dbReference>
<reference evidence="3" key="1">
    <citation type="journal article" date="2024" name="IScience">
        <title>Strigolactones Initiate the Formation of Haustorium-like Structures in Castilleja.</title>
        <authorList>
            <person name="Buerger M."/>
            <person name="Peterson D."/>
            <person name="Chory J."/>
        </authorList>
    </citation>
    <scope>NUCLEOTIDE SEQUENCE [LARGE SCALE GENOMIC DNA]</scope>
</reference>
<dbReference type="PANTHER" id="PTHR34054:SF4">
    <property type="entry name" value="PROTEIN, PUTATIVE-RELATED"/>
    <property type="match status" value="1"/>
</dbReference>
<keyword evidence="1" id="KW-1133">Transmembrane helix</keyword>
<organism evidence="2 3">
    <name type="scientific">Castilleja foliolosa</name>
    <dbReference type="NCBI Taxonomy" id="1961234"/>
    <lineage>
        <taxon>Eukaryota</taxon>
        <taxon>Viridiplantae</taxon>
        <taxon>Streptophyta</taxon>
        <taxon>Embryophyta</taxon>
        <taxon>Tracheophyta</taxon>
        <taxon>Spermatophyta</taxon>
        <taxon>Magnoliopsida</taxon>
        <taxon>eudicotyledons</taxon>
        <taxon>Gunneridae</taxon>
        <taxon>Pentapetalae</taxon>
        <taxon>asterids</taxon>
        <taxon>lamiids</taxon>
        <taxon>Lamiales</taxon>
        <taxon>Orobanchaceae</taxon>
        <taxon>Pedicularideae</taxon>
        <taxon>Castillejinae</taxon>
        <taxon>Castilleja</taxon>
    </lineage>
</organism>
<evidence type="ECO:0000313" key="3">
    <source>
        <dbReference type="Proteomes" id="UP001632038"/>
    </source>
</evidence>